<feature type="compositionally biased region" description="Acidic residues" evidence="1">
    <location>
        <begin position="115"/>
        <end position="128"/>
    </location>
</feature>
<evidence type="ECO:0000313" key="2">
    <source>
        <dbReference type="EMBL" id="MEJ8857588.1"/>
    </source>
</evidence>
<comment type="caution">
    <text evidence="2">The sequence shown here is derived from an EMBL/GenBank/DDBJ whole genome shotgun (WGS) entry which is preliminary data.</text>
</comment>
<proteinExistence type="predicted"/>
<organism evidence="2 3">
    <name type="scientific">Variovorax robiniae</name>
    <dbReference type="NCBI Taxonomy" id="1836199"/>
    <lineage>
        <taxon>Bacteria</taxon>
        <taxon>Pseudomonadati</taxon>
        <taxon>Pseudomonadota</taxon>
        <taxon>Betaproteobacteria</taxon>
        <taxon>Burkholderiales</taxon>
        <taxon>Comamonadaceae</taxon>
        <taxon>Variovorax</taxon>
    </lineage>
</organism>
<dbReference type="RefSeq" id="WP_340337654.1">
    <property type="nucleotide sequence ID" value="NZ_JBBKZS010000011.1"/>
</dbReference>
<feature type="region of interest" description="Disordered" evidence="1">
    <location>
        <begin position="1"/>
        <end position="93"/>
    </location>
</feature>
<accession>A0ABU8XEW3</accession>
<name>A0ABU8XEW3_9BURK</name>
<protein>
    <recommendedName>
        <fullName evidence="4">Chemotaxis protein</fullName>
    </recommendedName>
</protein>
<keyword evidence="3" id="KW-1185">Reference proteome</keyword>
<reference evidence="2 3" key="1">
    <citation type="submission" date="2024-03" db="EMBL/GenBank/DDBJ databases">
        <title>Novel species of the genus Variovorax.</title>
        <authorList>
            <person name="Liu Q."/>
            <person name="Xin Y.-H."/>
        </authorList>
    </citation>
    <scope>NUCLEOTIDE SEQUENCE [LARGE SCALE GENOMIC DNA]</scope>
    <source>
        <strain evidence="2 3">KACC 18901</strain>
    </source>
</reference>
<dbReference type="EMBL" id="JBBKZS010000011">
    <property type="protein sequence ID" value="MEJ8857588.1"/>
    <property type="molecule type" value="Genomic_DNA"/>
</dbReference>
<gene>
    <name evidence="2" type="ORF">WKW79_23655</name>
</gene>
<dbReference type="Proteomes" id="UP001367030">
    <property type="component" value="Unassembled WGS sequence"/>
</dbReference>
<feature type="compositionally biased region" description="Polar residues" evidence="1">
    <location>
        <begin position="27"/>
        <end position="36"/>
    </location>
</feature>
<sequence length="128" mass="12858">MGNSSILGGEHAATHPAGTDVDALGPSDTSDSGSDIQTERNHSALPDEGSEGAFPISHDSSSDAGGTGERASAEALPPDTDADILPDRIGTVPQDAMEVAVSIDDPAAVSVEELAASEDDDEEDDGEA</sequence>
<evidence type="ECO:0000313" key="3">
    <source>
        <dbReference type="Proteomes" id="UP001367030"/>
    </source>
</evidence>
<feature type="region of interest" description="Disordered" evidence="1">
    <location>
        <begin position="105"/>
        <end position="128"/>
    </location>
</feature>
<evidence type="ECO:0000256" key="1">
    <source>
        <dbReference type="SAM" id="MobiDB-lite"/>
    </source>
</evidence>
<evidence type="ECO:0008006" key="4">
    <source>
        <dbReference type="Google" id="ProtNLM"/>
    </source>
</evidence>